<dbReference type="GO" id="GO:0016491">
    <property type="term" value="F:oxidoreductase activity"/>
    <property type="evidence" value="ECO:0007669"/>
    <property type="project" value="UniProtKB-KW"/>
</dbReference>
<dbReference type="PANTHER" id="PTHR33365">
    <property type="entry name" value="YALI0B05434P"/>
    <property type="match status" value="1"/>
</dbReference>
<evidence type="ECO:0000256" key="3">
    <source>
        <dbReference type="ARBA" id="ARBA00035112"/>
    </source>
</evidence>
<keyword evidence="7" id="KW-1185">Reference proteome</keyword>
<dbReference type="InterPro" id="IPR021765">
    <property type="entry name" value="UstYa-like"/>
</dbReference>
<comment type="pathway">
    <text evidence="1">Mycotoxin biosynthesis.</text>
</comment>
<feature type="compositionally biased region" description="Basic and acidic residues" evidence="4">
    <location>
        <begin position="1"/>
        <end position="14"/>
    </location>
</feature>
<gene>
    <name evidence="6" type="ORF">BDV96DRAFT_612495</name>
</gene>
<evidence type="ECO:0000256" key="5">
    <source>
        <dbReference type="SAM" id="Phobius"/>
    </source>
</evidence>
<comment type="similarity">
    <text evidence="3">Belongs to the ustYa family.</text>
</comment>
<evidence type="ECO:0000256" key="4">
    <source>
        <dbReference type="SAM" id="MobiDB-lite"/>
    </source>
</evidence>
<keyword evidence="5" id="KW-1133">Transmembrane helix</keyword>
<reference evidence="6" key="1">
    <citation type="journal article" date="2020" name="Stud. Mycol.">
        <title>101 Dothideomycetes genomes: a test case for predicting lifestyles and emergence of pathogens.</title>
        <authorList>
            <person name="Haridas S."/>
            <person name="Albert R."/>
            <person name="Binder M."/>
            <person name="Bloem J."/>
            <person name="Labutti K."/>
            <person name="Salamov A."/>
            <person name="Andreopoulos B."/>
            <person name="Baker S."/>
            <person name="Barry K."/>
            <person name="Bills G."/>
            <person name="Bluhm B."/>
            <person name="Cannon C."/>
            <person name="Castanera R."/>
            <person name="Culley D."/>
            <person name="Daum C."/>
            <person name="Ezra D."/>
            <person name="Gonzalez J."/>
            <person name="Henrissat B."/>
            <person name="Kuo A."/>
            <person name="Liang C."/>
            <person name="Lipzen A."/>
            <person name="Lutzoni F."/>
            <person name="Magnuson J."/>
            <person name="Mondo S."/>
            <person name="Nolan M."/>
            <person name="Ohm R."/>
            <person name="Pangilinan J."/>
            <person name="Park H.-J."/>
            <person name="Ramirez L."/>
            <person name="Alfaro M."/>
            <person name="Sun H."/>
            <person name="Tritt A."/>
            <person name="Yoshinaga Y."/>
            <person name="Zwiers L.-H."/>
            <person name="Turgeon B."/>
            <person name="Goodwin S."/>
            <person name="Spatafora J."/>
            <person name="Crous P."/>
            <person name="Grigoriev I."/>
        </authorList>
    </citation>
    <scope>NUCLEOTIDE SEQUENCE</scope>
    <source>
        <strain evidence="6">CBS 627.86</strain>
    </source>
</reference>
<feature type="transmembrane region" description="Helical" evidence="5">
    <location>
        <begin position="48"/>
        <end position="65"/>
    </location>
</feature>
<dbReference type="Pfam" id="PF11807">
    <property type="entry name" value="UstYa"/>
    <property type="match status" value="1"/>
</dbReference>
<evidence type="ECO:0000256" key="2">
    <source>
        <dbReference type="ARBA" id="ARBA00023002"/>
    </source>
</evidence>
<feature type="region of interest" description="Disordered" evidence="4">
    <location>
        <begin position="1"/>
        <end position="30"/>
    </location>
</feature>
<feature type="compositionally biased region" description="Acidic residues" evidence="4">
    <location>
        <begin position="15"/>
        <end position="27"/>
    </location>
</feature>
<evidence type="ECO:0000313" key="6">
    <source>
        <dbReference type="EMBL" id="KAF2115911.1"/>
    </source>
</evidence>
<protein>
    <recommendedName>
        <fullName evidence="8">Oxidase ustYa</fullName>
    </recommendedName>
</protein>
<evidence type="ECO:0000256" key="1">
    <source>
        <dbReference type="ARBA" id="ARBA00004685"/>
    </source>
</evidence>
<sequence length="269" mass="31007">MKDDHRYDALRNGDNESDSSTEGEEWDAEKTVRSRTRRKSVWTKAKRYRWVVDTALLLIIVGLLVEKRWKKHGHQKKHQYEFAGDLTGFAPQFSQQIVTFKPDERFSPEEPLAFFSNDTLNAWLSIVPEGLGYVEVKEPSKHDNLPHPIHDYPDKTVFTTSMTHQLHCLYTIIEAYNTLQIAVASPGVSPIKMPWHINHCFEYMRQAVMCAGDVALEGAETTFPRGKNGEDLGGSDGWDAKHVCKDYNEVYNYLEKETINHFKWIATTE</sequence>
<dbReference type="OrthoDB" id="3687641at2759"/>
<proteinExistence type="inferred from homology"/>
<accession>A0A6A5ZBW0</accession>
<dbReference type="AlphaFoldDB" id="A0A6A5ZBW0"/>
<keyword evidence="5" id="KW-0472">Membrane</keyword>
<evidence type="ECO:0000313" key="7">
    <source>
        <dbReference type="Proteomes" id="UP000799770"/>
    </source>
</evidence>
<evidence type="ECO:0008006" key="8">
    <source>
        <dbReference type="Google" id="ProtNLM"/>
    </source>
</evidence>
<dbReference type="EMBL" id="ML977322">
    <property type="protein sequence ID" value="KAF2115911.1"/>
    <property type="molecule type" value="Genomic_DNA"/>
</dbReference>
<dbReference type="PANTHER" id="PTHR33365:SF11">
    <property type="entry name" value="TAT PATHWAY SIGNAL SEQUENCE"/>
    <property type="match status" value="1"/>
</dbReference>
<name>A0A6A5ZBW0_9PLEO</name>
<keyword evidence="2" id="KW-0560">Oxidoreductase</keyword>
<organism evidence="6 7">
    <name type="scientific">Lophiotrema nucula</name>
    <dbReference type="NCBI Taxonomy" id="690887"/>
    <lineage>
        <taxon>Eukaryota</taxon>
        <taxon>Fungi</taxon>
        <taxon>Dikarya</taxon>
        <taxon>Ascomycota</taxon>
        <taxon>Pezizomycotina</taxon>
        <taxon>Dothideomycetes</taxon>
        <taxon>Pleosporomycetidae</taxon>
        <taxon>Pleosporales</taxon>
        <taxon>Lophiotremataceae</taxon>
        <taxon>Lophiotrema</taxon>
    </lineage>
</organism>
<keyword evidence="5" id="KW-0812">Transmembrane</keyword>
<dbReference type="GO" id="GO:0043386">
    <property type="term" value="P:mycotoxin biosynthetic process"/>
    <property type="evidence" value="ECO:0007669"/>
    <property type="project" value="InterPro"/>
</dbReference>
<dbReference type="Proteomes" id="UP000799770">
    <property type="component" value="Unassembled WGS sequence"/>
</dbReference>